<protein>
    <recommendedName>
        <fullName evidence="5">HTH cro/C1-type domain-containing protein</fullName>
    </recommendedName>
</protein>
<dbReference type="Proteomes" id="UP001501822">
    <property type="component" value="Unassembled WGS sequence"/>
</dbReference>
<proteinExistence type="predicted"/>
<name>A0ABP3HIR2_9ACTN</name>
<keyword evidence="4" id="KW-1185">Reference proteome</keyword>
<feature type="region of interest" description="Disordered" evidence="1">
    <location>
        <begin position="89"/>
        <end position="118"/>
    </location>
</feature>
<feature type="transmembrane region" description="Helical" evidence="2">
    <location>
        <begin position="125"/>
        <end position="145"/>
    </location>
</feature>
<sequence>MAERRKPLQPLPPDLAEPVRLFTEQLRVLYERVGSTLARLGRDLNVSDSSLSRYLNAQTPMPADVLDRFCDLAALPPEERKRLRDLREAALASRSTTPGERRSGDRGSPEAEAPAGPVRRRRGRLLTVVVLVALVAGAVAAAVIVTGTGDDRPPDAHPVARQGACRQRPQYRVVHRGNVVDAHGAVVGTVWPGDLFTRDETPGNPARPYRYYGVVVKNGLAGYVLQERLAYYRAVCG</sequence>
<organism evidence="3 4">
    <name type="scientific">Actinoallomurus spadix</name>
    <dbReference type="NCBI Taxonomy" id="79912"/>
    <lineage>
        <taxon>Bacteria</taxon>
        <taxon>Bacillati</taxon>
        <taxon>Actinomycetota</taxon>
        <taxon>Actinomycetes</taxon>
        <taxon>Streptosporangiales</taxon>
        <taxon>Thermomonosporaceae</taxon>
        <taxon>Actinoallomurus</taxon>
    </lineage>
</organism>
<dbReference type="Pfam" id="PF13560">
    <property type="entry name" value="HTH_31"/>
    <property type="match status" value="1"/>
</dbReference>
<keyword evidence="2" id="KW-0472">Membrane</keyword>
<evidence type="ECO:0000256" key="2">
    <source>
        <dbReference type="SAM" id="Phobius"/>
    </source>
</evidence>
<accession>A0ABP3HIR2</accession>
<dbReference type="SUPFAM" id="SSF47413">
    <property type="entry name" value="lambda repressor-like DNA-binding domains"/>
    <property type="match status" value="1"/>
</dbReference>
<gene>
    <name evidence="3" type="ORF">GCM10010151_71230</name>
</gene>
<reference evidence="4" key="1">
    <citation type="journal article" date="2019" name="Int. J. Syst. Evol. Microbiol.">
        <title>The Global Catalogue of Microorganisms (GCM) 10K type strain sequencing project: providing services to taxonomists for standard genome sequencing and annotation.</title>
        <authorList>
            <consortium name="The Broad Institute Genomics Platform"/>
            <consortium name="The Broad Institute Genome Sequencing Center for Infectious Disease"/>
            <person name="Wu L."/>
            <person name="Ma J."/>
        </authorList>
    </citation>
    <scope>NUCLEOTIDE SEQUENCE [LARGE SCALE GENOMIC DNA]</scope>
    <source>
        <strain evidence="4">JCM 3146</strain>
    </source>
</reference>
<dbReference type="RefSeq" id="WP_252808578.1">
    <property type="nucleotide sequence ID" value="NZ_BAAABM010000070.1"/>
</dbReference>
<dbReference type="EMBL" id="BAAABM010000070">
    <property type="protein sequence ID" value="GAA0371071.1"/>
    <property type="molecule type" value="Genomic_DNA"/>
</dbReference>
<evidence type="ECO:0000313" key="3">
    <source>
        <dbReference type="EMBL" id="GAA0371071.1"/>
    </source>
</evidence>
<evidence type="ECO:0000256" key="1">
    <source>
        <dbReference type="SAM" id="MobiDB-lite"/>
    </source>
</evidence>
<evidence type="ECO:0000313" key="4">
    <source>
        <dbReference type="Proteomes" id="UP001501822"/>
    </source>
</evidence>
<dbReference type="InterPro" id="IPR010982">
    <property type="entry name" value="Lambda_DNA-bd_dom_sf"/>
</dbReference>
<keyword evidence="2" id="KW-0812">Transmembrane</keyword>
<evidence type="ECO:0008006" key="5">
    <source>
        <dbReference type="Google" id="ProtNLM"/>
    </source>
</evidence>
<comment type="caution">
    <text evidence="3">The sequence shown here is derived from an EMBL/GenBank/DDBJ whole genome shotgun (WGS) entry which is preliminary data.</text>
</comment>
<feature type="compositionally biased region" description="Basic and acidic residues" evidence="1">
    <location>
        <begin position="99"/>
        <end position="109"/>
    </location>
</feature>
<keyword evidence="2" id="KW-1133">Transmembrane helix</keyword>